<dbReference type="InterPro" id="IPR007555">
    <property type="entry name" value="DUF499"/>
</dbReference>
<keyword evidence="4" id="KW-1185">Reference proteome</keyword>
<dbReference type="Pfam" id="PF18731">
    <property type="entry name" value="HEPN_Swt1"/>
    <property type="match status" value="1"/>
</dbReference>
<feature type="compositionally biased region" description="Low complexity" evidence="1">
    <location>
        <begin position="1042"/>
        <end position="1055"/>
    </location>
</feature>
<accession>A0ABT4I640</accession>
<dbReference type="RefSeq" id="WP_268916840.1">
    <property type="nucleotide sequence ID" value="NZ_JAPTMY010000006.1"/>
</dbReference>
<organism evidence="3 4">
    <name type="scientific">Actinomyces israelii</name>
    <dbReference type="NCBI Taxonomy" id="1659"/>
    <lineage>
        <taxon>Bacteria</taxon>
        <taxon>Bacillati</taxon>
        <taxon>Actinomycetota</taxon>
        <taxon>Actinomycetes</taxon>
        <taxon>Actinomycetales</taxon>
        <taxon>Actinomycetaceae</taxon>
        <taxon>Actinomyces</taxon>
    </lineage>
</organism>
<dbReference type="InterPro" id="IPR041650">
    <property type="entry name" value="HEPN_Swt1"/>
</dbReference>
<sequence>MPAPSNHARVGEAIVILAKVLGPWITQVLQGRIPANTTWPELLEAKDGYPSGRRYSAGDLQCQLRIITERVGGLGFLFSGILSRGEQNLAGELREVRNTWAHSTQFSADDAYRALDTAERLLKAVSAPQAAARVRQLRLDVQRSTYEAAARRDTRAAAVAMPGLGEDGLAPWREVVRPHSDIVSGDFGQAEFAADLHQVAQGEGAEEYVSPTRFYERTYLTEGLKTLLRMSARRLGGDRNAQAVINLQTTFGGGKTHSMLAAWHLAGGTPLRELPQEVQDLLKDHPLPDRVNRVAVVGSEISPGQPSTKPDGTVVSTLWGELAWQLGGAEAYETLAQADRTGTNPGRALRTLLARYAPVLVLIDEWVAYARGLYRRDDLVGGSFDTQFTFAQELTAAVQGTPGALLLVSIPASDVRADGTMTRASELEIGGEGGREALQRLQHVVARVAHNWSPATSGESFEIVRRRLFADLDAEATRRRDATVKHFMTYYRHQRGELPRETFDVDYERRLRAAYPIHPELFDRLYGDWSSLERFQRTRGVLRLMSAVVHSLVRSGDDSPLIMPGSVPLDDAAVRDEIAGYLDDAWRTIIEKDVDGERATPLQIDRDRPLFGKRALTRRIARALFLGSAATLDSAHKGIEREQLFLGVAMPGDTLGNFGSSLQLLTDRATYVYTEGSRSWYDRQPSINRMVIDRADALEAEDVAQAGVEVLRGLAGTAPEFSAVDVAPTSTGDVPDSPSTRLVLLHPRHTVGGRATALTGPGTEFARELLSRRASAPRVNTNALVLLAPDKERWNDADHALRLYLAWSEMAGPDSVRAHDLTQSQAAQARGKADEARAVAERAVSAAWLWALYPVQPDGSRPFTIEGTRVDGSEPRAAVRAGTRLGKEDVVLTSATATTVALQLNGPNLRARWNEGRITAAELWSIFTRYPYMPRLRDERVFLAAVSSVMDDIGWETTGLGFALAGGYDPEHGDFTDLRIPLEDETPQVTGQTVLVSPALACAQRRREEAERVRPQEQTGRDPAASADAEGPRAPRPGPGGRSARPGPGRAGADGTRFRGAAELDPTGDVAAQLTALAEEILVHLQRGADSLEIAVSIDATRRGGFDRDTVRTVTENARVLGLKPGRFTEG</sequence>
<dbReference type="Proteomes" id="UP001072034">
    <property type="component" value="Unassembled WGS sequence"/>
</dbReference>
<comment type="caution">
    <text evidence="3">The sequence shown here is derived from an EMBL/GenBank/DDBJ whole genome shotgun (WGS) entry which is preliminary data.</text>
</comment>
<evidence type="ECO:0000259" key="2">
    <source>
        <dbReference type="Pfam" id="PF18731"/>
    </source>
</evidence>
<feature type="compositionally biased region" description="Basic and acidic residues" evidence="1">
    <location>
        <begin position="1006"/>
        <end position="1015"/>
    </location>
</feature>
<protein>
    <submittedName>
        <fullName evidence="3">DUF499 domain-containing protein</fullName>
    </submittedName>
</protein>
<name>A0ABT4I640_9ACTO</name>
<reference evidence="3" key="1">
    <citation type="submission" date="2022-10" db="EMBL/GenBank/DDBJ databases">
        <title>Genome sequence of Actinomyces israelii ATCC 10048.</title>
        <authorList>
            <person name="Watt R.M."/>
            <person name="Tong W.M."/>
        </authorList>
    </citation>
    <scope>NUCLEOTIDE SEQUENCE</scope>
    <source>
        <strain evidence="3">ATCC 10048</strain>
    </source>
</reference>
<evidence type="ECO:0000256" key="1">
    <source>
        <dbReference type="SAM" id="MobiDB-lite"/>
    </source>
</evidence>
<gene>
    <name evidence="3" type="ORF">OHJ16_04000</name>
</gene>
<evidence type="ECO:0000313" key="4">
    <source>
        <dbReference type="Proteomes" id="UP001072034"/>
    </source>
</evidence>
<dbReference type="EMBL" id="JAPTMY010000006">
    <property type="protein sequence ID" value="MCZ0857204.1"/>
    <property type="molecule type" value="Genomic_DNA"/>
</dbReference>
<feature type="domain" description="Swt1-like HEPN" evidence="2">
    <location>
        <begin position="14"/>
        <end position="126"/>
    </location>
</feature>
<dbReference type="Pfam" id="PF04465">
    <property type="entry name" value="DUF499"/>
    <property type="match status" value="1"/>
</dbReference>
<evidence type="ECO:0000313" key="3">
    <source>
        <dbReference type="EMBL" id="MCZ0857204.1"/>
    </source>
</evidence>
<proteinExistence type="predicted"/>
<feature type="region of interest" description="Disordered" evidence="1">
    <location>
        <begin position="1006"/>
        <end position="1061"/>
    </location>
</feature>